<evidence type="ECO:0000313" key="1">
    <source>
        <dbReference type="EMBL" id="KAG6379791.1"/>
    </source>
</evidence>
<organism evidence="1 2">
    <name type="scientific">Boletus reticuloceps</name>
    <dbReference type="NCBI Taxonomy" id="495285"/>
    <lineage>
        <taxon>Eukaryota</taxon>
        <taxon>Fungi</taxon>
        <taxon>Dikarya</taxon>
        <taxon>Basidiomycota</taxon>
        <taxon>Agaricomycotina</taxon>
        <taxon>Agaricomycetes</taxon>
        <taxon>Agaricomycetidae</taxon>
        <taxon>Boletales</taxon>
        <taxon>Boletineae</taxon>
        <taxon>Boletaceae</taxon>
        <taxon>Boletoideae</taxon>
        <taxon>Boletus</taxon>
    </lineage>
</organism>
<proteinExistence type="predicted"/>
<keyword evidence="2" id="KW-1185">Reference proteome</keyword>
<name>A0A8I3AET3_9AGAM</name>
<dbReference type="EMBL" id="JAGFBS010000004">
    <property type="protein sequence ID" value="KAG6379791.1"/>
    <property type="molecule type" value="Genomic_DNA"/>
</dbReference>
<dbReference type="AlphaFoldDB" id="A0A8I3AET3"/>
<dbReference type="OrthoDB" id="2690684at2759"/>
<protein>
    <submittedName>
        <fullName evidence="1">Uncharacterized protein</fullName>
    </submittedName>
</protein>
<reference evidence="1" key="1">
    <citation type="submission" date="2021-03" db="EMBL/GenBank/DDBJ databases">
        <title>Evolutionary innovations through gain and loss of genes in the ectomycorrhizal Boletales.</title>
        <authorList>
            <person name="Wu G."/>
            <person name="Miyauchi S."/>
            <person name="Morin E."/>
            <person name="Yang Z.-L."/>
            <person name="Xu J."/>
            <person name="Martin F.M."/>
        </authorList>
    </citation>
    <scope>NUCLEOTIDE SEQUENCE</scope>
    <source>
        <strain evidence="1">BR01</strain>
    </source>
</reference>
<gene>
    <name evidence="1" type="ORF">JVT61DRAFT_10336</name>
</gene>
<dbReference type="Proteomes" id="UP000683000">
    <property type="component" value="Unassembled WGS sequence"/>
</dbReference>
<accession>A0A8I3AET3</accession>
<comment type="caution">
    <text evidence="1">The sequence shown here is derived from an EMBL/GenBank/DDBJ whole genome shotgun (WGS) entry which is preliminary data.</text>
</comment>
<evidence type="ECO:0000313" key="2">
    <source>
        <dbReference type="Proteomes" id="UP000683000"/>
    </source>
</evidence>
<sequence>MHLLALPGHGTEVTQWQYTNSSASPQHLFLSSTLGTLVTHSSYNKTTSITGQYKHLLLVIPFSLSVIIIKLLRIVRPIETFTYTSLSVGDTSDNQTAYATYMFVSLGGIWESKILSACLRHWFTQELQVPFGLRLHRHFAQTLQHQFLSYTDDSKLLMVANEVLGHGQEVAGLHYARDAIISSALPTFT</sequence>